<evidence type="ECO:0000313" key="2">
    <source>
        <dbReference type="Proteomes" id="UP000186817"/>
    </source>
</evidence>
<comment type="caution">
    <text evidence="1">The sequence shown here is derived from an EMBL/GenBank/DDBJ whole genome shotgun (WGS) entry which is preliminary data.</text>
</comment>
<protein>
    <submittedName>
        <fullName evidence="1">Uncharacterized protein</fullName>
    </submittedName>
</protein>
<dbReference type="Proteomes" id="UP000186817">
    <property type="component" value="Unassembled WGS sequence"/>
</dbReference>
<sequence length="160" mass="17751">MEQKSKALTARQASWVKDIITGPRTANVNAVDVGTRKPREESPALTTVHCSRPGLVLEAMLFWGQPQALEVGTSRARNQEWPAAADTVTIKNIPCRCRAQEILSAVKLLGFEEKDLVYLHLPVKQGRSACNLGYCFLSFRSPELARDFFDISPSAGFEFL</sequence>
<evidence type="ECO:0000313" key="1">
    <source>
        <dbReference type="EMBL" id="OLP84179.1"/>
    </source>
</evidence>
<name>A0A1Q9CMM2_SYMMI</name>
<organism evidence="1 2">
    <name type="scientific">Symbiodinium microadriaticum</name>
    <name type="common">Dinoflagellate</name>
    <name type="synonym">Zooxanthella microadriatica</name>
    <dbReference type="NCBI Taxonomy" id="2951"/>
    <lineage>
        <taxon>Eukaryota</taxon>
        <taxon>Sar</taxon>
        <taxon>Alveolata</taxon>
        <taxon>Dinophyceae</taxon>
        <taxon>Suessiales</taxon>
        <taxon>Symbiodiniaceae</taxon>
        <taxon>Symbiodinium</taxon>
    </lineage>
</organism>
<gene>
    <name evidence="1" type="ORF">AK812_SmicGene34972</name>
</gene>
<reference evidence="1 2" key="1">
    <citation type="submission" date="2016-02" db="EMBL/GenBank/DDBJ databases">
        <title>Genome analysis of coral dinoflagellate symbionts highlights evolutionary adaptations to a symbiotic lifestyle.</title>
        <authorList>
            <person name="Aranda M."/>
            <person name="Li Y."/>
            <person name="Liew Y.J."/>
            <person name="Baumgarten S."/>
            <person name="Simakov O."/>
            <person name="Wilson M."/>
            <person name="Piel J."/>
            <person name="Ashoor H."/>
            <person name="Bougouffa S."/>
            <person name="Bajic V.B."/>
            <person name="Ryu T."/>
            <person name="Ravasi T."/>
            <person name="Bayer T."/>
            <person name="Micklem G."/>
            <person name="Kim H."/>
            <person name="Bhak J."/>
            <person name="Lajeunesse T.C."/>
            <person name="Voolstra C.R."/>
        </authorList>
    </citation>
    <scope>NUCLEOTIDE SEQUENCE [LARGE SCALE GENOMIC DNA]</scope>
    <source>
        <strain evidence="1 2">CCMP2467</strain>
    </source>
</reference>
<keyword evidence="2" id="KW-1185">Reference proteome</keyword>
<proteinExistence type="predicted"/>
<dbReference type="AlphaFoldDB" id="A0A1Q9CMM2"/>
<accession>A0A1Q9CMM2</accession>
<dbReference type="EMBL" id="LSRX01001060">
    <property type="protein sequence ID" value="OLP84179.1"/>
    <property type="molecule type" value="Genomic_DNA"/>
</dbReference>
<dbReference type="OrthoDB" id="433404at2759"/>